<gene>
    <name evidence="9" type="ORF">ES674_06680</name>
</gene>
<name>A0A5D0RDN7_9FLAO</name>
<organism evidence="9 10">
    <name type="scientific">Bizionia myxarmorum</name>
    <dbReference type="NCBI Taxonomy" id="291186"/>
    <lineage>
        <taxon>Bacteria</taxon>
        <taxon>Pseudomonadati</taxon>
        <taxon>Bacteroidota</taxon>
        <taxon>Flavobacteriia</taxon>
        <taxon>Flavobacteriales</taxon>
        <taxon>Flavobacteriaceae</taxon>
        <taxon>Bizionia</taxon>
    </lineage>
</organism>
<feature type="signal peptide" evidence="8">
    <location>
        <begin position="1"/>
        <end position="19"/>
    </location>
</feature>
<evidence type="ECO:0000256" key="1">
    <source>
        <dbReference type="ARBA" id="ARBA00004571"/>
    </source>
</evidence>
<comment type="caution">
    <text evidence="9">The sequence shown here is derived from an EMBL/GenBank/DDBJ whole genome shotgun (WGS) entry which is preliminary data.</text>
</comment>
<evidence type="ECO:0000256" key="5">
    <source>
        <dbReference type="ARBA" id="ARBA00022729"/>
    </source>
</evidence>
<comment type="subcellular location">
    <subcellularLocation>
        <location evidence="1">Cell outer membrane</location>
        <topology evidence="1">Multi-pass membrane protein</topology>
    </subcellularLocation>
</comment>
<dbReference type="SUPFAM" id="SSF56935">
    <property type="entry name" value="Porins"/>
    <property type="match status" value="1"/>
</dbReference>
<keyword evidence="10" id="KW-1185">Reference proteome</keyword>
<comment type="similarity">
    <text evidence="2">Belongs to the OmpP1/FadL family.</text>
</comment>
<evidence type="ECO:0000313" key="9">
    <source>
        <dbReference type="EMBL" id="TYB79443.1"/>
    </source>
</evidence>
<keyword evidence="6" id="KW-0472">Membrane</keyword>
<keyword evidence="3" id="KW-1134">Transmembrane beta strand</keyword>
<reference evidence="9 10" key="1">
    <citation type="submission" date="2019-08" db="EMBL/GenBank/DDBJ databases">
        <title>Genomes of Antarctic Bizionia species.</title>
        <authorList>
            <person name="Bowman J.P."/>
        </authorList>
    </citation>
    <scope>NUCLEOTIDE SEQUENCE [LARGE SCALE GENOMIC DNA]</scope>
    <source>
        <strain evidence="9 10">ADA-4</strain>
    </source>
</reference>
<keyword evidence="5 8" id="KW-0732">Signal</keyword>
<proteinExistence type="inferred from homology"/>
<keyword evidence="7" id="KW-0998">Cell outer membrane</keyword>
<evidence type="ECO:0000256" key="6">
    <source>
        <dbReference type="ARBA" id="ARBA00023136"/>
    </source>
</evidence>
<evidence type="ECO:0000256" key="7">
    <source>
        <dbReference type="ARBA" id="ARBA00023237"/>
    </source>
</evidence>
<keyword evidence="4" id="KW-0812">Transmembrane</keyword>
<feature type="chain" id="PRO_5022733284" evidence="8">
    <location>
        <begin position="20"/>
        <end position="507"/>
    </location>
</feature>
<protein>
    <submittedName>
        <fullName evidence="9">Transporter</fullName>
    </submittedName>
</protein>
<evidence type="ECO:0000256" key="8">
    <source>
        <dbReference type="SAM" id="SignalP"/>
    </source>
</evidence>
<accession>A0A5D0RDN7</accession>
<dbReference type="GO" id="GO:0009279">
    <property type="term" value="C:cell outer membrane"/>
    <property type="evidence" value="ECO:0007669"/>
    <property type="project" value="UniProtKB-SubCell"/>
</dbReference>
<sequence>MKKVILLSVAILTMSQIYAQDITDALRYSQDNIQGTARFRALSGAFGALGGDMSAVGINPAGSAVFNAGHISMSLSNNYTKNKTGYYDGFSETTGSSFDLNQTGAAFVFYNTNPNSAWKKFTIGAAYDKISNYDDNWFAYGTNPNRSIGSYFTSFANGLRLDEISGLPGESYSQAYSEIGGIYGYANQQAFLGYESYILQPLTNDDANTAYSSNIAPGNYYQEYSYASRGYNGKFTFNVGTQLGEKLYFGINLNSHFVNYERSTFLNENNSNTGSVVSKVRFENNLFTTGSGFSFQLGTIYKVTESLRAGLSYNSPTWFTINEESSQSISTLRDDSGVNVSQVVNPYITNIYPSYRLQSPGKFTGSLAYVFGTYGLISFDYSLKDYGNTQFKPTSDGYFNAENNRMSNLLTSASTYKIGGEVKFNNLSVRGGYRFEESPYKNASVVGDINGYSVGLGYNFGSSTKLDLTYDQAQQNNETQLYNVGLVDRANIDSRNSNITLTLSFNL</sequence>
<dbReference type="Gene3D" id="2.40.160.60">
    <property type="entry name" value="Outer membrane protein transport protein (OMPP1/FadL/TodX)"/>
    <property type="match status" value="1"/>
</dbReference>
<dbReference type="AlphaFoldDB" id="A0A5D0RDN7"/>
<dbReference type="Proteomes" id="UP000323720">
    <property type="component" value="Unassembled WGS sequence"/>
</dbReference>
<evidence type="ECO:0000256" key="2">
    <source>
        <dbReference type="ARBA" id="ARBA00008163"/>
    </source>
</evidence>
<dbReference type="OrthoDB" id="9765571at2"/>
<evidence type="ECO:0000313" key="10">
    <source>
        <dbReference type="Proteomes" id="UP000323720"/>
    </source>
</evidence>
<evidence type="ECO:0000256" key="3">
    <source>
        <dbReference type="ARBA" id="ARBA00022452"/>
    </source>
</evidence>
<dbReference type="Pfam" id="PF03349">
    <property type="entry name" value="Toluene_X"/>
    <property type="match status" value="1"/>
</dbReference>
<dbReference type="RefSeq" id="WP_148403175.1">
    <property type="nucleotide sequence ID" value="NZ_VSKK01000001.1"/>
</dbReference>
<evidence type="ECO:0000256" key="4">
    <source>
        <dbReference type="ARBA" id="ARBA00022692"/>
    </source>
</evidence>
<dbReference type="InterPro" id="IPR005017">
    <property type="entry name" value="OMPP1/FadL/TodX"/>
</dbReference>
<dbReference type="EMBL" id="VSKK01000001">
    <property type="protein sequence ID" value="TYB79443.1"/>
    <property type="molecule type" value="Genomic_DNA"/>
</dbReference>